<protein>
    <submittedName>
        <fullName evidence="2">Uncharacterized protein</fullName>
    </submittedName>
</protein>
<name>A0A074VTY2_AURM1</name>
<dbReference type="EMBL" id="KL584833">
    <property type="protein sequence ID" value="KEQ62709.1"/>
    <property type="molecule type" value="Genomic_DNA"/>
</dbReference>
<dbReference type="AlphaFoldDB" id="A0A074VTY2"/>
<accession>A0A074VTY2</accession>
<dbReference type="Proteomes" id="UP000030672">
    <property type="component" value="Unassembled WGS sequence"/>
</dbReference>
<organism evidence="2 3">
    <name type="scientific">Aureobasidium melanogenum (strain CBS 110374)</name>
    <name type="common">Aureobasidium pullulans var. melanogenum</name>
    <dbReference type="NCBI Taxonomy" id="1043003"/>
    <lineage>
        <taxon>Eukaryota</taxon>
        <taxon>Fungi</taxon>
        <taxon>Dikarya</taxon>
        <taxon>Ascomycota</taxon>
        <taxon>Pezizomycotina</taxon>
        <taxon>Dothideomycetes</taxon>
        <taxon>Dothideomycetidae</taxon>
        <taxon>Dothideales</taxon>
        <taxon>Saccotheciaceae</taxon>
        <taxon>Aureobasidium</taxon>
    </lineage>
</organism>
<evidence type="ECO:0000256" key="1">
    <source>
        <dbReference type="SAM" id="Coils"/>
    </source>
</evidence>
<sequence length="183" mass="20945">MESCSIGSGQFAALLKALGKTLKVVKLTDVAFWGDQCNLRNMESILHCLRYELQLTTLVLDDVRAMNKDYSGDSGILLAKGRFWHGQKQICEGLDVLAGFGGEGWDFDYEDSFEDRVKDREIEVGIMDYSQYESHMSHEEYLAYKAQEEERLEDHKKEYAEHKVNRARAKEAMARVEAGEFDS</sequence>
<proteinExistence type="predicted"/>
<gene>
    <name evidence="2" type="ORF">M437DRAFT_48288</name>
</gene>
<keyword evidence="1" id="KW-0175">Coiled coil</keyword>
<evidence type="ECO:0000313" key="2">
    <source>
        <dbReference type="EMBL" id="KEQ62709.1"/>
    </source>
</evidence>
<feature type="coiled-coil region" evidence="1">
    <location>
        <begin position="138"/>
        <end position="172"/>
    </location>
</feature>
<dbReference type="GeneID" id="63915003"/>
<dbReference type="HOGENOM" id="CLU_1578204_0_0_1"/>
<reference evidence="2 3" key="1">
    <citation type="journal article" date="2014" name="BMC Genomics">
        <title>Genome sequencing of four Aureobasidium pullulans varieties: biotechnological potential, stress tolerance, and description of new species.</title>
        <authorList>
            <person name="Gostin Ar C."/>
            <person name="Ohm R.A."/>
            <person name="Kogej T."/>
            <person name="Sonjak S."/>
            <person name="Turk M."/>
            <person name="Zajc J."/>
            <person name="Zalar P."/>
            <person name="Grube M."/>
            <person name="Sun H."/>
            <person name="Han J."/>
            <person name="Sharma A."/>
            <person name="Chiniquy J."/>
            <person name="Ngan C.Y."/>
            <person name="Lipzen A."/>
            <person name="Barry K."/>
            <person name="Grigoriev I.V."/>
            <person name="Gunde-Cimerman N."/>
        </authorList>
    </citation>
    <scope>NUCLEOTIDE SEQUENCE [LARGE SCALE GENOMIC DNA]</scope>
    <source>
        <strain evidence="2 3">CBS 110374</strain>
    </source>
</reference>
<evidence type="ECO:0000313" key="3">
    <source>
        <dbReference type="Proteomes" id="UP000030672"/>
    </source>
</evidence>
<dbReference type="RefSeq" id="XP_040879732.1">
    <property type="nucleotide sequence ID" value="XM_041021630.1"/>
</dbReference>
<keyword evidence="3" id="KW-1185">Reference proteome</keyword>